<dbReference type="PANTHER" id="PTHR34714:SF3">
    <property type="match status" value="1"/>
</dbReference>
<dbReference type="SUPFAM" id="SSF54197">
    <property type="entry name" value="HIT-like"/>
    <property type="match status" value="1"/>
</dbReference>
<evidence type="ECO:0000256" key="1">
    <source>
        <dbReference type="SAM" id="Phobius"/>
    </source>
</evidence>
<evidence type="ECO:0000313" key="3">
    <source>
        <dbReference type="Proteomes" id="UP000594262"/>
    </source>
</evidence>
<dbReference type="Proteomes" id="UP000594262">
    <property type="component" value="Unplaced"/>
</dbReference>
<keyword evidence="1" id="KW-0812">Transmembrane</keyword>
<accession>A0A7M5UVW2</accession>
<organism evidence="2 3">
    <name type="scientific">Clytia hemisphaerica</name>
    <dbReference type="NCBI Taxonomy" id="252671"/>
    <lineage>
        <taxon>Eukaryota</taxon>
        <taxon>Metazoa</taxon>
        <taxon>Cnidaria</taxon>
        <taxon>Hydrozoa</taxon>
        <taxon>Hydroidolina</taxon>
        <taxon>Leptothecata</taxon>
        <taxon>Obeliida</taxon>
        <taxon>Clytiidae</taxon>
        <taxon>Clytia</taxon>
    </lineage>
</organism>
<dbReference type="AlphaFoldDB" id="A0A7M5UVW2"/>
<keyword evidence="1" id="KW-1133">Transmembrane helix</keyword>
<feature type="transmembrane region" description="Helical" evidence="1">
    <location>
        <begin position="17"/>
        <end position="34"/>
    </location>
</feature>
<name>A0A7M5UVW2_9CNID</name>
<dbReference type="InterPro" id="IPR036265">
    <property type="entry name" value="HIT-like_sf"/>
</dbReference>
<protein>
    <submittedName>
        <fullName evidence="2">Uncharacterized protein</fullName>
    </submittedName>
</protein>
<evidence type="ECO:0000313" key="2">
    <source>
        <dbReference type="EnsemblMetazoa" id="CLYHEMP005308.1"/>
    </source>
</evidence>
<dbReference type="EnsemblMetazoa" id="CLYHEMT005308.1">
    <property type="protein sequence ID" value="CLYHEMP005308.1"/>
    <property type="gene ID" value="CLYHEMG005308"/>
</dbReference>
<keyword evidence="3" id="KW-1185">Reference proteome</keyword>
<keyword evidence="1" id="KW-0472">Membrane</keyword>
<dbReference type="GeneID" id="136799748"/>
<dbReference type="OrthoDB" id="5945460at2759"/>
<dbReference type="PANTHER" id="PTHR34714">
    <property type="entry name" value="EGF-LIKE DOMAIN-CONTAINING PROTEIN"/>
    <property type="match status" value="1"/>
</dbReference>
<proteinExistence type="predicted"/>
<dbReference type="RefSeq" id="XP_066912565.1">
    <property type="nucleotide sequence ID" value="XM_067056464.1"/>
</dbReference>
<sequence length="475" mass="53964">MAVGTQAGGSMIYTFRGKWIAGFILVCVCVLLWVRHTALQKSPADVVDFQDPKTTPSAFYAKIPGFTNQLVSFDRISSTCYQNKRPESIEDLSKFVALLHQNRQHKLCGEQYKLFKVIYAIRTKQTTVVLSETFLPKVQKWMNGNQELVEATKKQTIIFVDNKWSLESVVFNPVRAKRPGGQGQGSVAEYVNNLIDKAKEGCDFCSYKKYTAADDFGMLESERTVAISNTFKIEKYHGMIVFKQHDPVHFDQDQFIDAMDLAMRWFKTAAGRATDHKYRHMYWDCLPKASASQVHPHIHLALGDHAYYAKWNRLHKAALKFSESVQNWNYWNAMLQVHNALGLSAHFNSASIISYITPQKDLEVVILAKKPSQDFFRLFYFAVRTFMEDMGQFAISAGCVFPKLDASTDNGAELPAICRLLSRGAADLPRSDVSSFDLFGTANVNKDPFVVIKKVKTALERLKTSKFTYQPKDME</sequence>
<dbReference type="Gene3D" id="3.30.428.10">
    <property type="entry name" value="HIT-like"/>
    <property type="match status" value="1"/>
</dbReference>
<reference evidence="2" key="1">
    <citation type="submission" date="2021-01" db="UniProtKB">
        <authorList>
            <consortium name="EnsemblMetazoa"/>
        </authorList>
    </citation>
    <scope>IDENTIFICATION</scope>
</reference>